<evidence type="ECO:0000313" key="3">
    <source>
        <dbReference type="Proteomes" id="UP000730482"/>
    </source>
</evidence>
<dbReference type="EMBL" id="JAAFYZ010000008">
    <property type="protein sequence ID" value="MBS2545943.1"/>
    <property type="molecule type" value="Genomic_DNA"/>
</dbReference>
<feature type="chain" id="PRO_5046503745" evidence="1">
    <location>
        <begin position="26"/>
        <end position="205"/>
    </location>
</feature>
<organism evidence="2 3">
    <name type="scientific">Catenulispora pinistramenti</name>
    <dbReference type="NCBI Taxonomy" id="2705254"/>
    <lineage>
        <taxon>Bacteria</taxon>
        <taxon>Bacillati</taxon>
        <taxon>Actinomycetota</taxon>
        <taxon>Actinomycetes</taxon>
        <taxon>Catenulisporales</taxon>
        <taxon>Catenulisporaceae</taxon>
        <taxon>Catenulispora</taxon>
    </lineage>
</organism>
<keyword evidence="1" id="KW-0732">Signal</keyword>
<keyword evidence="3" id="KW-1185">Reference proteome</keyword>
<sequence length="205" mass="20999">MRIRPVLAVTGAVFLFSYNGFTAHAAARSDSGGGTLPASGTTVALSEDGDMVLECNGVLHRFEVLGTGQVRVGDKVAGDQPTAAVQTVAEQLTGYDAELGTVTVSEKSPAAGAFVAPAAGREFPAAESLAQDLTVSMQHSPCGGGQPATFESKAAFPLLNTDLTAFPPQNAVYLMTNPVELTDIANPSGPSVTLTEFPLTITQAS</sequence>
<dbReference type="RefSeq" id="WP_212007600.1">
    <property type="nucleotide sequence ID" value="NZ_JAAFYZ010000008.1"/>
</dbReference>
<protein>
    <submittedName>
        <fullName evidence="2">Uncharacterized protein</fullName>
    </submittedName>
</protein>
<accession>A0ABS5KHU1</accession>
<evidence type="ECO:0000313" key="2">
    <source>
        <dbReference type="EMBL" id="MBS2545943.1"/>
    </source>
</evidence>
<reference evidence="2 3" key="1">
    <citation type="submission" date="2020-02" db="EMBL/GenBank/DDBJ databases">
        <title>Acidophilic actinobacteria isolated from forest soil.</title>
        <authorList>
            <person name="Golinska P."/>
        </authorList>
    </citation>
    <scope>NUCLEOTIDE SEQUENCE [LARGE SCALE GENOMIC DNA]</scope>
    <source>
        <strain evidence="2 3">NL8</strain>
    </source>
</reference>
<dbReference type="Proteomes" id="UP000730482">
    <property type="component" value="Unassembled WGS sequence"/>
</dbReference>
<proteinExistence type="predicted"/>
<feature type="signal peptide" evidence="1">
    <location>
        <begin position="1"/>
        <end position="25"/>
    </location>
</feature>
<name>A0ABS5KHU1_9ACTN</name>
<comment type="caution">
    <text evidence="2">The sequence shown here is derived from an EMBL/GenBank/DDBJ whole genome shotgun (WGS) entry which is preliminary data.</text>
</comment>
<evidence type="ECO:0000256" key="1">
    <source>
        <dbReference type="SAM" id="SignalP"/>
    </source>
</evidence>
<gene>
    <name evidence="2" type="ORF">KGQ19_03590</name>
</gene>